<comment type="caution">
    <text evidence="2">The sequence shown here is derived from an EMBL/GenBank/DDBJ whole genome shotgun (WGS) entry which is preliminary data.</text>
</comment>
<dbReference type="InterPro" id="IPR009050">
    <property type="entry name" value="Globin-like_sf"/>
</dbReference>
<dbReference type="EMBL" id="DSAY01000038">
    <property type="protein sequence ID" value="HDP14537.1"/>
    <property type="molecule type" value="Genomic_DNA"/>
</dbReference>
<evidence type="ECO:0000313" key="2">
    <source>
        <dbReference type="EMBL" id="HDP14537.1"/>
    </source>
</evidence>
<proteinExistence type="predicted"/>
<organism evidence="2">
    <name type="scientific">Thermofilum adornatum</name>
    <dbReference type="NCBI Taxonomy" id="1365176"/>
    <lineage>
        <taxon>Archaea</taxon>
        <taxon>Thermoproteota</taxon>
        <taxon>Thermoprotei</taxon>
        <taxon>Thermofilales</taxon>
        <taxon>Thermofilaceae</taxon>
        <taxon>Thermofilum</taxon>
    </lineage>
</organism>
<dbReference type="CDD" id="cd01068">
    <property type="entry name" value="globin_sensor"/>
    <property type="match status" value="1"/>
</dbReference>
<protein>
    <recommendedName>
        <fullName evidence="1">Globin-sensor domain-containing protein</fullName>
    </recommendedName>
</protein>
<reference evidence="2" key="1">
    <citation type="journal article" date="2020" name="mSystems">
        <title>Genome- and Community-Level Interaction Insights into Carbon Utilization and Element Cycling Functions of Hydrothermarchaeota in Hydrothermal Sediment.</title>
        <authorList>
            <person name="Zhou Z."/>
            <person name="Liu Y."/>
            <person name="Xu W."/>
            <person name="Pan J."/>
            <person name="Luo Z.H."/>
            <person name="Li M."/>
        </authorList>
    </citation>
    <scope>NUCLEOTIDE SEQUENCE [LARGE SCALE GENOMIC DNA]</scope>
    <source>
        <strain evidence="2">SpSt-116</strain>
    </source>
</reference>
<accession>A0A7C1CC56</accession>
<dbReference type="SUPFAM" id="SSF46458">
    <property type="entry name" value="Globin-like"/>
    <property type="match status" value="1"/>
</dbReference>
<dbReference type="GO" id="GO:0019825">
    <property type="term" value="F:oxygen binding"/>
    <property type="evidence" value="ECO:0007669"/>
    <property type="project" value="InterPro"/>
</dbReference>
<dbReference type="GO" id="GO:0020037">
    <property type="term" value="F:heme binding"/>
    <property type="evidence" value="ECO:0007669"/>
    <property type="project" value="InterPro"/>
</dbReference>
<name>A0A7C1CC56_9CREN</name>
<dbReference type="Pfam" id="PF11563">
    <property type="entry name" value="Protoglobin"/>
    <property type="match status" value="1"/>
</dbReference>
<dbReference type="Gene3D" id="1.10.490.10">
    <property type="entry name" value="Globins"/>
    <property type="match status" value="1"/>
</dbReference>
<sequence length="207" mass="23458">MLFIKVYYMSNQPTVEDIIRQIIDAGHRSRRYLGINDETLRLLREVSGSVLAQKNEIVDGAMASLMQEETCLSVAQKAALSAERARALFLYWLELVFTGGYDDKHSLQVTKIGLAHVKAGVPQIFMVNHMGAFAREILKRCSCDPQHLQAVMQALYWNLAVMIYSYEIIRGMVFGRATGISSEVYERLVNLYSKDVYSQLAKELGVR</sequence>
<dbReference type="InterPro" id="IPR044398">
    <property type="entry name" value="Globin-sensor_dom"/>
</dbReference>
<evidence type="ECO:0000259" key="1">
    <source>
        <dbReference type="Pfam" id="PF11563"/>
    </source>
</evidence>
<gene>
    <name evidence="2" type="ORF">ENN26_01995</name>
</gene>
<dbReference type="InterPro" id="IPR039379">
    <property type="entry name" value="Protoglobin_sensor_dom"/>
</dbReference>
<dbReference type="InterPro" id="IPR012292">
    <property type="entry name" value="Globin/Proto"/>
</dbReference>
<feature type="domain" description="Globin-sensor" evidence="1">
    <location>
        <begin position="30"/>
        <end position="149"/>
    </location>
</feature>
<dbReference type="AlphaFoldDB" id="A0A7C1CC56"/>